<dbReference type="OrthoDB" id="5377226at2759"/>
<sequence>MYIPDKSSDAVFAWPTGPSVYEQRACPIPDPASLKKRKRDADNWDSQINGNMGICTTLIPGNAQHVDGKIGDGYSQHIKETSLGAIPSKFAPWSSPERRPPLLRPCLQPGSMKRRRLVQQQQLDQQSQQAQAWNAIPIALSPAQRQHLYSAEFENIAPVTSAASISKLSPPSFKTKFNTHDDNNYSTSSLSKPEPLHSETNKSTSRAALSPCHICHRRPTTRSILDAYADCDLCAERTCYICLRECMSADCESTRSHATSETGCGRDDGSGGKSSGPGDGEEDSERTGRKVCSWCAVEGVVEGGGEVVRCLACVAGW</sequence>
<evidence type="ECO:0000313" key="2">
    <source>
        <dbReference type="EMBL" id="PGG97047.1"/>
    </source>
</evidence>
<dbReference type="Proteomes" id="UP000223968">
    <property type="component" value="Unassembled WGS sequence"/>
</dbReference>
<feature type="region of interest" description="Disordered" evidence="1">
    <location>
        <begin position="256"/>
        <end position="286"/>
    </location>
</feature>
<proteinExistence type="predicted"/>
<reference evidence="2 3" key="1">
    <citation type="submission" date="2017-10" db="EMBL/GenBank/DDBJ databases">
        <title>Comparative genomics in systemic dimorphic fungi from Ajellomycetaceae.</title>
        <authorList>
            <person name="Munoz J.F."/>
            <person name="Mcewen J.G."/>
            <person name="Clay O.K."/>
            <person name="Cuomo C.A."/>
        </authorList>
    </citation>
    <scope>NUCLEOTIDE SEQUENCE [LARGE SCALE GENOMIC DNA]</scope>
    <source>
        <strain evidence="2 3">UAMH5409</strain>
    </source>
</reference>
<comment type="caution">
    <text evidence="2">The sequence shown here is derived from an EMBL/GenBank/DDBJ whole genome shotgun (WGS) entry which is preliminary data.</text>
</comment>
<keyword evidence="3" id="KW-1185">Reference proteome</keyword>
<dbReference type="EMBL" id="PDNB01000259">
    <property type="protein sequence ID" value="PGG97047.1"/>
    <property type="molecule type" value="Genomic_DNA"/>
</dbReference>
<accession>A0A2B7WKL1</accession>
<organism evidence="2 3">
    <name type="scientific">Helicocarpus griseus UAMH5409</name>
    <dbReference type="NCBI Taxonomy" id="1447875"/>
    <lineage>
        <taxon>Eukaryota</taxon>
        <taxon>Fungi</taxon>
        <taxon>Dikarya</taxon>
        <taxon>Ascomycota</taxon>
        <taxon>Pezizomycotina</taxon>
        <taxon>Eurotiomycetes</taxon>
        <taxon>Eurotiomycetidae</taxon>
        <taxon>Onygenales</taxon>
        <taxon>Ajellomycetaceae</taxon>
        <taxon>Helicocarpus</taxon>
    </lineage>
</organism>
<evidence type="ECO:0000256" key="1">
    <source>
        <dbReference type="SAM" id="MobiDB-lite"/>
    </source>
</evidence>
<gene>
    <name evidence="2" type="ORF">AJ79_09361</name>
</gene>
<dbReference type="AlphaFoldDB" id="A0A2B7WKL1"/>
<feature type="region of interest" description="Disordered" evidence="1">
    <location>
        <begin position="175"/>
        <end position="203"/>
    </location>
</feature>
<name>A0A2B7WKL1_9EURO</name>
<evidence type="ECO:0000313" key="3">
    <source>
        <dbReference type="Proteomes" id="UP000223968"/>
    </source>
</evidence>
<protein>
    <submittedName>
        <fullName evidence="2">Uncharacterized protein</fullName>
    </submittedName>
</protein>